<comment type="activity regulation">
    <text evidence="9">The formation of the proteasomal ATPase PAN-20S proteasome complex, via the docking of the C-termini of PAN into the intersubunit pockets in the alpha-rings, triggers opening of the gate for substrate entry. Interconversion between the open-gate and close-gate conformations leads to a dynamic regulation of the 20S proteasome proteolysis activity.</text>
</comment>
<dbReference type="InterPro" id="IPR001353">
    <property type="entry name" value="Proteasome_sua/b"/>
</dbReference>
<feature type="active site" description="Nucleophile" evidence="9 10">
    <location>
        <position position="14"/>
    </location>
</feature>
<evidence type="ECO:0000313" key="11">
    <source>
        <dbReference type="EMBL" id="HHQ80832.1"/>
    </source>
</evidence>
<accession>A0A7J3ZLQ6</accession>
<keyword evidence="8 9" id="KW-0865">Zymogen</keyword>
<comment type="caution">
    <text evidence="11">The sequence shown here is derived from an EMBL/GenBank/DDBJ whole genome shotgun (WGS) entry which is preliminary data.</text>
</comment>
<gene>
    <name evidence="9 11" type="primary">psmB</name>
    <name evidence="11" type="ORF">ENM78_05235</name>
</gene>
<dbReference type="GO" id="GO:0019774">
    <property type="term" value="C:proteasome core complex, beta-subunit complex"/>
    <property type="evidence" value="ECO:0007669"/>
    <property type="project" value="UniProtKB-UniRule"/>
</dbReference>
<dbReference type="Pfam" id="PF00227">
    <property type="entry name" value="Proteasome"/>
    <property type="match status" value="1"/>
</dbReference>
<evidence type="ECO:0000256" key="4">
    <source>
        <dbReference type="ARBA" id="ARBA00022698"/>
    </source>
</evidence>
<evidence type="ECO:0000256" key="9">
    <source>
        <dbReference type="HAMAP-Rule" id="MF_02113"/>
    </source>
</evidence>
<keyword evidence="6 9" id="KW-0068">Autocatalytic cleavage</keyword>
<dbReference type="Gene3D" id="3.60.20.10">
    <property type="entry name" value="Glutamine Phosphoribosylpyrophosphate, subunit 1, domain 1"/>
    <property type="match status" value="1"/>
</dbReference>
<sequence length="207" mass="22504">MGLESLRETALKGTTTVGILVKEGVILAADRRATAGHYIAHRKAKKIVRVADRLALTTAGLVADAQALADLLANQIKHYMIVAKHPITVRLAAHYLAQVLYSYRAMPFLVQLLVAGYDSAPRLYVLDWYGSVLEEKYAATGSGSPIAIGVIEEEYREDMSIEDARLLAVKAVKAALKRDAASGDGIDTLTITRNGTEEREFPLIQLA</sequence>
<dbReference type="PROSITE" id="PS51476">
    <property type="entry name" value="PROTEASOME_BETA_2"/>
    <property type="match status" value="1"/>
</dbReference>
<dbReference type="GO" id="GO:0010498">
    <property type="term" value="P:proteasomal protein catabolic process"/>
    <property type="evidence" value="ECO:0007669"/>
    <property type="project" value="UniProtKB-UniRule"/>
</dbReference>
<dbReference type="PRINTS" id="PR00141">
    <property type="entry name" value="PROTEASOME"/>
</dbReference>
<keyword evidence="7 9" id="KW-0647">Proteasome</keyword>
<dbReference type="PROSITE" id="PS00854">
    <property type="entry name" value="PROTEASOME_BETA_1"/>
    <property type="match status" value="1"/>
</dbReference>
<evidence type="ECO:0000256" key="1">
    <source>
        <dbReference type="ARBA" id="ARBA00001198"/>
    </source>
</evidence>
<dbReference type="NCBIfam" id="TIGR03634">
    <property type="entry name" value="arc_protsome_B"/>
    <property type="match status" value="1"/>
</dbReference>
<feature type="propeptide" id="PRO_5029990511" description="Removed in mature form; by autocatalysis" evidence="9">
    <location>
        <begin position="1"/>
        <end position="13"/>
    </location>
</feature>
<evidence type="ECO:0000256" key="8">
    <source>
        <dbReference type="ARBA" id="ARBA00023145"/>
    </source>
</evidence>
<dbReference type="InterPro" id="IPR000243">
    <property type="entry name" value="Pept_T1A_subB"/>
</dbReference>
<organism evidence="11">
    <name type="scientific">Fervidicoccus fontis</name>
    <dbReference type="NCBI Taxonomy" id="683846"/>
    <lineage>
        <taxon>Archaea</taxon>
        <taxon>Thermoproteota</taxon>
        <taxon>Thermoprotei</taxon>
        <taxon>Fervidicoccales</taxon>
        <taxon>Fervidicoccaceae</taxon>
        <taxon>Fervidicoccus</taxon>
    </lineage>
</organism>
<comment type="function">
    <text evidence="9">Component of the proteasome core, a large protease complex with broad specificity involved in protein degradation.</text>
</comment>
<dbReference type="PANTHER" id="PTHR32194">
    <property type="entry name" value="METALLOPROTEASE TLDD"/>
    <property type="match status" value="1"/>
</dbReference>
<keyword evidence="5 9" id="KW-0378">Hydrolase</keyword>
<name>A0A7J3ZLQ6_9CREN</name>
<dbReference type="HAMAP" id="MF_02113_A">
    <property type="entry name" value="Proteasome_B_A"/>
    <property type="match status" value="1"/>
</dbReference>
<dbReference type="SUPFAM" id="SSF56235">
    <property type="entry name" value="N-terminal nucleophile aminohydrolases (Ntn hydrolases)"/>
    <property type="match status" value="1"/>
</dbReference>
<evidence type="ECO:0000256" key="3">
    <source>
        <dbReference type="ARBA" id="ARBA00022670"/>
    </source>
</evidence>
<evidence type="ECO:0000256" key="2">
    <source>
        <dbReference type="ARBA" id="ARBA00022490"/>
    </source>
</evidence>
<evidence type="ECO:0000256" key="10">
    <source>
        <dbReference type="PIRSR" id="PIRSR600243-1"/>
    </source>
</evidence>
<dbReference type="EC" id="3.4.25.1" evidence="9"/>
<comment type="similarity">
    <text evidence="9">Belongs to the peptidase T1B family.</text>
</comment>
<keyword evidence="2 9" id="KW-0963">Cytoplasm</keyword>
<comment type="subunit">
    <text evidence="9">The 20S proteasome core is composed of 14 alpha and 14 beta subunits that assemble into four stacked heptameric rings, resulting in a barrel-shaped structure. The two inner rings, each composed of seven catalytic beta subunits, are sandwiched by two outer rings, each composed of seven alpha subunits. The catalytic chamber with the active sites is on the inside of the barrel. Has a gated structure, the ends of the cylinder being occluded by the N-termini of the alpha-subunits. Is capped at one or both ends by the proteasome regulatory ATPase, PAN.</text>
</comment>
<dbReference type="InterPro" id="IPR016050">
    <property type="entry name" value="Proteasome_bsu_CS"/>
</dbReference>
<dbReference type="EMBL" id="DRZC01000076">
    <property type="protein sequence ID" value="HHQ80832.1"/>
    <property type="molecule type" value="Genomic_DNA"/>
</dbReference>
<dbReference type="GO" id="GO:0004298">
    <property type="term" value="F:threonine-type endopeptidase activity"/>
    <property type="evidence" value="ECO:0007669"/>
    <property type="project" value="UniProtKB-UniRule"/>
</dbReference>
<protein>
    <recommendedName>
        <fullName evidence="9">Proteasome subunit beta</fullName>
        <ecNumber evidence="9">3.4.25.1</ecNumber>
    </recommendedName>
    <alternativeName>
        <fullName evidence="9">20S proteasome beta subunit</fullName>
    </alternativeName>
    <alternativeName>
        <fullName evidence="9">Proteasome core protein PsmB</fullName>
    </alternativeName>
</protein>
<comment type="catalytic activity">
    <reaction evidence="1 9">
        <text>Cleavage of peptide bonds with very broad specificity.</text>
        <dbReference type="EC" id="3.4.25.1"/>
    </reaction>
</comment>
<evidence type="ECO:0000256" key="6">
    <source>
        <dbReference type="ARBA" id="ARBA00022813"/>
    </source>
</evidence>
<dbReference type="InterPro" id="IPR029055">
    <property type="entry name" value="Ntn_hydrolases_N"/>
</dbReference>
<dbReference type="InterPro" id="IPR023333">
    <property type="entry name" value="Proteasome_suB-type"/>
</dbReference>
<evidence type="ECO:0000256" key="7">
    <source>
        <dbReference type="ARBA" id="ARBA00022942"/>
    </source>
</evidence>
<proteinExistence type="inferred from homology"/>
<dbReference type="InterPro" id="IPR019983">
    <property type="entry name" value="Pept_T1A_Psome_bsu_arc"/>
</dbReference>
<keyword evidence="4 9" id="KW-0888">Threonine protease</keyword>
<dbReference type="AlphaFoldDB" id="A0A7J3ZLQ6"/>
<feature type="chain" id="PRO_5029990510" description="Proteasome subunit beta" evidence="9">
    <location>
        <begin position="14"/>
        <end position="207"/>
    </location>
</feature>
<dbReference type="PANTHER" id="PTHR32194:SF0">
    <property type="entry name" value="ATP-DEPENDENT PROTEASE SUBUNIT HSLV"/>
    <property type="match status" value="1"/>
</dbReference>
<comment type="subcellular location">
    <subcellularLocation>
        <location evidence="9">Cytoplasm</location>
    </subcellularLocation>
</comment>
<evidence type="ECO:0000256" key="5">
    <source>
        <dbReference type="ARBA" id="ARBA00022801"/>
    </source>
</evidence>
<reference evidence="11" key="1">
    <citation type="journal article" date="2020" name="mSystems">
        <title>Genome- and Community-Level Interaction Insights into Carbon Utilization and Element Cycling Functions of Hydrothermarchaeota in Hydrothermal Sediment.</title>
        <authorList>
            <person name="Zhou Z."/>
            <person name="Liu Y."/>
            <person name="Xu W."/>
            <person name="Pan J."/>
            <person name="Luo Z.H."/>
            <person name="Li M."/>
        </authorList>
    </citation>
    <scope>NUCLEOTIDE SEQUENCE [LARGE SCALE GENOMIC DNA]</scope>
    <source>
        <strain evidence="11">SpSt-1116</strain>
    </source>
</reference>
<keyword evidence="3 9" id="KW-0645">Protease</keyword>
<dbReference type="GO" id="GO:0005737">
    <property type="term" value="C:cytoplasm"/>
    <property type="evidence" value="ECO:0007669"/>
    <property type="project" value="UniProtKB-SubCell"/>
</dbReference>